<dbReference type="Gene3D" id="2.60.120.590">
    <property type="entry name" value="Alpha-ketoglutarate-dependent dioxygenase AlkB-like"/>
    <property type="match status" value="1"/>
</dbReference>
<evidence type="ECO:0000313" key="2">
    <source>
        <dbReference type="EMBL" id="KAA0196561.1"/>
    </source>
</evidence>
<dbReference type="GO" id="GO:0051213">
    <property type="term" value="F:dioxygenase activity"/>
    <property type="evidence" value="ECO:0007669"/>
    <property type="project" value="UniProtKB-KW"/>
</dbReference>
<comment type="cofactor">
    <cofactor evidence="1">
        <name>Fe(2+)</name>
        <dbReference type="ChEBI" id="CHEBI:29033"/>
    </cofactor>
</comment>
<keyword evidence="2" id="KW-0560">Oxidoreductase</keyword>
<dbReference type="PANTHER" id="PTHR12463">
    <property type="entry name" value="OXYGENASE-RELATED"/>
    <property type="match status" value="1"/>
</dbReference>
<evidence type="ECO:0000256" key="1">
    <source>
        <dbReference type="ARBA" id="ARBA00001954"/>
    </source>
</evidence>
<dbReference type="OrthoDB" id="442860at2759"/>
<sequence>MPSSMCGCRGIRTCALCDKDKLTAEVGIPFLVIFSSVLQPCNVNETSFIFCNTCSRASCGNHICNTADNFSFSFTSVTVVPDFVTAEEEKFLLKEIDANSWYVSQSGRRKQDFGPKVNFKRQRVNPTRFTGLPAYSKFLVNRINEWIQTSSSSNSSRFYAVELCNLEYIPDRGACIVPHLDDVWLWGDRLITLNLCSPTVLTFTLPPDPQTSRAVAQEFQNVRPVLPSTNGETLDFCVRVPLDRRSLVIVDGPARYVWLHEIRQADIGARRIAMTFRELSASFMPPTDTSAFLSDYQALGKRILELAQSFSGVICNR</sequence>
<protein>
    <submittedName>
        <fullName evidence="2">Alpha-ketoglutarate-dependent dioxygenase alkB</fullName>
    </submittedName>
</protein>
<dbReference type="GO" id="GO:0032451">
    <property type="term" value="F:demethylase activity"/>
    <property type="evidence" value="ECO:0007669"/>
    <property type="project" value="TreeGrafter"/>
</dbReference>
<dbReference type="AlphaFoldDB" id="A0A8E0RZQ8"/>
<dbReference type="GO" id="GO:0070988">
    <property type="term" value="P:demethylation"/>
    <property type="evidence" value="ECO:0007669"/>
    <property type="project" value="InterPro"/>
</dbReference>
<keyword evidence="2" id="KW-0223">Dioxygenase</keyword>
<evidence type="ECO:0000313" key="3">
    <source>
        <dbReference type="Proteomes" id="UP000728185"/>
    </source>
</evidence>
<reference evidence="2" key="1">
    <citation type="submission" date="2019-05" db="EMBL/GenBank/DDBJ databases">
        <title>Annotation for the trematode Fasciolopsis buski.</title>
        <authorList>
            <person name="Choi Y.-J."/>
        </authorList>
    </citation>
    <scope>NUCLEOTIDE SEQUENCE</scope>
    <source>
        <strain evidence="2">HT</strain>
        <tissue evidence="2">Whole worm</tissue>
    </source>
</reference>
<accession>A0A8E0RZQ8</accession>
<gene>
    <name evidence="2" type="ORF">FBUS_08294</name>
</gene>
<dbReference type="InterPro" id="IPR032857">
    <property type="entry name" value="ALKBH4"/>
</dbReference>
<dbReference type="SUPFAM" id="SSF51197">
    <property type="entry name" value="Clavaminate synthase-like"/>
    <property type="match status" value="1"/>
</dbReference>
<keyword evidence="3" id="KW-1185">Reference proteome</keyword>
<proteinExistence type="predicted"/>
<dbReference type="Proteomes" id="UP000728185">
    <property type="component" value="Unassembled WGS sequence"/>
</dbReference>
<dbReference type="InterPro" id="IPR037151">
    <property type="entry name" value="AlkB-like_sf"/>
</dbReference>
<organism evidence="2 3">
    <name type="scientific">Fasciolopsis buskii</name>
    <dbReference type="NCBI Taxonomy" id="27845"/>
    <lineage>
        <taxon>Eukaryota</taxon>
        <taxon>Metazoa</taxon>
        <taxon>Spiralia</taxon>
        <taxon>Lophotrochozoa</taxon>
        <taxon>Platyhelminthes</taxon>
        <taxon>Trematoda</taxon>
        <taxon>Digenea</taxon>
        <taxon>Plagiorchiida</taxon>
        <taxon>Echinostomata</taxon>
        <taxon>Echinostomatoidea</taxon>
        <taxon>Fasciolidae</taxon>
        <taxon>Fasciolopsis</taxon>
    </lineage>
</organism>
<dbReference type="EMBL" id="LUCM01002943">
    <property type="protein sequence ID" value="KAA0196561.1"/>
    <property type="molecule type" value="Genomic_DNA"/>
</dbReference>
<dbReference type="PANTHER" id="PTHR12463:SF0">
    <property type="entry name" value="ALPHA-KETOGLUTARATE-DEPENDENT DIOXYGENASE ALKB HOMOLOG 4"/>
    <property type="match status" value="1"/>
</dbReference>
<name>A0A8E0RZQ8_9TREM</name>
<comment type="caution">
    <text evidence="2">The sequence shown here is derived from an EMBL/GenBank/DDBJ whole genome shotgun (WGS) entry which is preliminary data.</text>
</comment>